<dbReference type="EMBL" id="JBHRWI010000004">
    <property type="protein sequence ID" value="MFC3509055.1"/>
    <property type="molecule type" value="Genomic_DNA"/>
</dbReference>
<dbReference type="RefSeq" id="WP_377869327.1">
    <property type="nucleotide sequence ID" value="NZ_JBHMAY010000012.1"/>
</dbReference>
<accession>A0ABV7Q700</accession>
<protein>
    <submittedName>
        <fullName evidence="1">Uncharacterized protein</fullName>
    </submittedName>
</protein>
<sequence>MIEVRIDRLVLTGLAEEPGQLREAVQAELTRQMVAAAPRRGWREAQRRVVVAKLAEGTLAEAIARSIHHGIRQVAD</sequence>
<keyword evidence="2" id="KW-1185">Reference proteome</keyword>
<evidence type="ECO:0000313" key="2">
    <source>
        <dbReference type="Proteomes" id="UP001595764"/>
    </source>
</evidence>
<gene>
    <name evidence="1" type="ORF">ACFORO_02665</name>
</gene>
<organism evidence="1 2">
    <name type="scientific">Amycolatopsis halotolerans</name>
    <dbReference type="NCBI Taxonomy" id="330083"/>
    <lineage>
        <taxon>Bacteria</taxon>
        <taxon>Bacillati</taxon>
        <taxon>Actinomycetota</taxon>
        <taxon>Actinomycetes</taxon>
        <taxon>Pseudonocardiales</taxon>
        <taxon>Pseudonocardiaceae</taxon>
        <taxon>Amycolatopsis</taxon>
    </lineage>
</organism>
<name>A0ABV7Q700_9PSEU</name>
<evidence type="ECO:0000313" key="1">
    <source>
        <dbReference type="EMBL" id="MFC3509055.1"/>
    </source>
</evidence>
<dbReference type="Proteomes" id="UP001595764">
    <property type="component" value="Unassembled WGS sequence"/>
</dbReference>
<comment type="caution">
    <text evidence="1">The sequence shown here is derived from an EMBL/GenBank/DDBJ whole genome shotgun (WGS) entry which is preliminary data.</text>
</comment>
<proteinExistence type="predicted"/>
<reference evidence="2" key="1">
    <citation type="journal article" date="2019" name="Int. J. Syst. Evol. Microbiol.">
        <title>The Global Catalogue of Microorganisms (GCM) 10K type strain sequencing project: providing services to taxonomists for standard genome sequencing and annotation.</title>
        <authorList>
            <consortium name="The Broad Institute Genomics Platform"/>
            <consortium name="The Broad Institute Genome Sequencing Center for Infectious Disease"/>
            <person name="Wu L."/>
            <person name="Ma J."/>
        </authorList>
    </citation>
    <scope>NUCLEOTIDE SEQUENCE [LARGE SCALE GENOMIC DNA]</scope>
    <source>
        <strain evidence="2">CGMCC 4.7682</strain>
    </source>
</reference>